<dbReference type="Proteomes" id="UP000054632">
    <property type="component" value="Unassembled WGS sequence"/>
</dbReference>
<evidence type="ECO:0000313" key="3">
    <source>
        <dbReference type="Proteomes" id="UP000054632"/>
    </source>
</evidence>
<protein>
    <submittedName>
        <fullName evidence="1">Uncharacterized protein</fullName>
    </submittedName>
</protein>
<reference evidence="3 4" key="1">
    <citation type="submission" date="2015-01" db="EMBL/GenBank/DDBJ databases">
        <title>Evolution of Trichinella species and genotypes.</title>
        <authorList>
            <person name="Korhonen P.K."/>
            <person name="Edoardo P."/>
            <person name="Giuseppe L.R."/>
            <person name="Gasser R.B."/>
        </authorList>
    </citation>
    <scope>NUCLEOTIDE SEQUENCE [LARGE SCALE GENOMIC DNA]</scope>
    <source>
        <strain evidence="1">ISS13</strain>
        <strain evidence="2">ISS588</strain>
    </source>
</reference>
<sequence>MRREGRDWTLVRKDNGIRVNARWCDAAWNPTASCSKWTLATHTAA</sequence>
<evidence type="ECO:0000313" key="1">
    <source>
        <dbReference type="EMBL" id="KRY27953.1"/>
    </source>
</evidence>
<feature type="non-terminal residue" evidence="1">
    <location>
        <position position="45"/>
    </location>
</feature>
<dbReference type="AlphaFoldDB" id="A0A0V1AT36"/>
<evidence type="ECO:0000313" key="2">
    <source>
        <dbReference type="EMBL" id="KRY94056.1"/>
    </source>
</evidence>
<gene>
    <name evidence="1" type="ORF">T4A_6588</name>
    <name evidence="2" type="ORF">T4B_15196</name>
</gene>
<evidence type="ECO:0000313" key="4">
    <source>
        <dbReference type="Proteomes" id="UP000054805"/>
    </source>
</evidence>
<dbReference type="EMBL" id="JYDR01005374">
    <property type="protein sequence ID" value="KRY27953.1"/>
    <property type="molecule type" value="Genomic_DNA"/>
</dbReference>
<proteinExistence type="predicted"/>
<dbReference type="EMBL" id="JYDS01006038">
    <property type="protein sequence ID" value="KRY94056.1"/>
    <property type="molecule type" value="Genomic_DNA"/>
</dbReference>
<keyword evidence="4" id="KW-1185">Reference proteome</keyword>
<accession>A0A0V1AT36</accession>
<name>A0A0V1AT36_TRIPS</name>
<comment type="caution">
    <text evidence="1">The sequence shown here is derived from an EMBL/GenBank/DDBJ whole genome shotgun (WGS) entry which is preliminary data.</text>
</comment>
<organism evidence="1 3">
    <name type="scientific">Trichinella pseudospiralis</name>
    <name type="common">Parasitic roundworm</name>
    <dbReference type="NCBI Taxonomy" id="6337"/>
    <lineage>
        <taxon>Eukaryota</taxon>
        <taxon>Metazoa</taxon>
        <taxon>Ecdysozoa</taxon>
        <taxon>Nematoda</taxon>
        <taxon>Enoplea</taxon>
        <taxon>Dorylaimia</taxon>
        <taxon>Trichinellida</taxon>
        <taxon>Trichinellidae</taxon>
        <taxon>Trichinella</taxon>
    </lineage>
</organism>
<dbReference type="Proteomes" id="UP000054805">
    <property type="component" value="Unassembled WGS sequence"/>
</dbReference>